<feature type="region of interest" description="Disordered" evidence="1">
    <location>
        <begin position="360"/>
        <end position="394"/>
    </location>
</feature>
<name>A0A811LDJ0_9BILA</name>
<keyword evidence="4" id="KW-1185">Reference proteome</keyword>
<evidence type="ECO:0000313" key="4">
    <source>
        <dbReference type="Proteomes" id="UP000614601"/>
    </source>
</evidence>
<sequence length="545" mass="62570">MYRKQLAMPLALSFLAIFVNIPAFFEVTTITCYRTLTKRLVYVLKISGMRLSPVYTLWYKVVFRMLITTCGPNICILLLTVRTVMLLRGSTKTRRSLFQMSDSLIDRYSSKATMLTMISIMLVVKFLAFRSLSFMLDIWELLFGFGTNIRVFVYLVDLSNIMILLNSSTNCFIIFWCSKWLQEKIVQRNTLKREKLICGEGNWFASSDRMNLLHKSWRQLVSHTQDQVGQRVLYAMLTNNPPVFSMFRQICKSSQTGTPVQCNRNKRVIRLTSSARMISTPSIEWDPLGKLHPESISISATVNELIDDKYRHSPKPVQIVVPIMKQDDSEVFHNLSDSLNDLPSTSNDSGTVGFMLDAERYKRSDSRRPSSPSSTKSSSSTKKMKKSHSAVPMEPKVHHYSCPMTDEERGEKPVEILMNRQFNKISEQITTFLDTTISDMRKGKSEADVAQSIRKLGDLHYEKGILIPPTAWRDFKTSIIKALEECNYSNEHERSLVMETWNSFIAMFIREMKLSMLGASNNAVQPNNIHHKFSTVSQCNPGRRQ</sequence>
<feature type="transmembrane region" description="Helical" evidence="2">
    <location>
        <begin position="65"/>
        <end position="87"/>
    </location>
</feature>
<dbReference type="Proteomes" id="UP000614601">
    <property type="component" value="Unassembled WGS sequence"/>
</dbReference>
<dbReference type="AlphaFoldDB" id="A0A811LDJ0"/>
<keyword evidence="2" id="KW-0812">Transmembrane</keyword>
<proteinExistence type="predicted"/>
<protein>
    <submittedName>
        <fullName evidence="3">Uncharacterized protein</fullName>
    </submittedName>
</protein>
<feature type="transmembrane region" description="Helical" evidence="2">
    <location>
        <begin position="108"/>
        <end position="132"/>
    </location>
</feature>
<dbReference type="SUPFAM" id="SSF81321">
    <property type="entry name" value="Family A G protein-coupled receptor-like"/>
    <property type="match status" value="1"/>
</dbReference>
<evidence type="ECO:0000256" key="2">
    <source>
        <dbReference type="SAM" id="Phobius"/>
    </source>
</evidence>
<comment type="caution">
    <text evidence="3">The sequence shown here is derived from an EMBL/GenBank/DDBJ whole genome shotgun (WGS) entry which is preliminary data.</text>
</comment>
<feature type="compositionally biased region" description="Low complexity" evidence="1">
    <location>
        <begin position="369"/>
        <end position="381"/>
    </location>
</feature>
<dbReference type="EMBL" id="CAJFCW020000005">
    <property type="protein sequence ID" value="CAG9121929.1"/>
    <property type="molecule type" value="Genomic_DNA"/>
</dbReference>
<reference evidence="3" key="1">
    <citation type="submission" date="2020-09" db="EMBL/GenBank/DDBJ databases">
        <authorList>
            <person name="Kikuchi T."/>
        </authorList>
    </citation>
    <scope>NUCLEOTIDE SEQUENCE</scope>
    <source>
        <strain evidence="3">SH1</strain>
    </source>
</reference>
<dbReference type="InterPro" id="IPR012292">
    <property type="entry name" value="Globin/Proto"/>
</dbReference>
<dbReference type="Gene3D" id="1.10.490.10">
    <property type="entry name" value="Globins"/>
    <property type="match status" value="1"/>
</dbReference>
<gene>
    <name evidence="3" type="ORF">BOKJ2_LOCUS11973</name>
</gene>
<organism evidence="3 4">
    <name type="scientific">Bursaphelenchus okinawaensis</name>
    <dbReference type="NCBI Taxonomy" id="465554"/>
    <lineage>
        <taxon>Eukaryota</taxon>
        <taxon>Metazoa</taxon>
        <taxon>Ecdysozoa</taxon>
        <taxon>Nematoda</taxon>
        <taxon>Chromadorea</taxon>
        <taxon>Rhabditida</taxon>
        <taxon>Tylenchina</taxon>
        <taxon>Tylenchomorpha</taxon>
        <taxon>Aphelenchoidea</taxon>
        <taxon>Aphelenchoididae</taxon>
        <taxon>Bursaphelenchus</taxon>
    </lineage>
</organism>
<feature type="transmembrane region" description="Helical" evidence="2">
    <location>
        <begin position="6"/>
        <end position="28"/>
    </location>
</feature>
<feature type="transmembrane region" description="Helical" evidence="2">
    <location>
        <begin position="40"/>
        <end position="59"/>
    </location>
</feature>
<dbReference type="EMBL" id="CAJFDH010000005">
    <property type="protein sequence ID" value="CAD5226229.1"/>
    <property type="molecule type" value="Genomic_DNA"/>
</dbReference>
<dbReference type="GO" id="GO:0019825">
    <property type="term" value="F:oxygen binding"/>
    <property type="evidence" value="ECO:0007669"/>
    <property type="project" value="InterPro"/>
</dbReference>
<dbReference type="GO" id="GO:0020037">
    <property type="term" value="F:heme binding"/>
    <property type="evidence" value="ECO:0007669"/>
    <property type="project" value="InterPro"/>
</dbReference>
<dbReference type="InterPro" id="IPR052954">
    <property type="entry name" value="GPCR-Ligand_Int"/>
</dbReference>
<dbReference type="PANTHER" id="PTHR46641">
    <property type="entry name" value="FMRFAMIDE RECEPTOR-RELATED"/>
    <property type="match status" value="1"/>
</dbReference>
<keyword evidence="2" id="KW-0472">Membrane</keyword>
<evidence type="ECO:0000256" key="1">
    <source>
        <dbReference type="SAM" id="MobiDB-lite"/>
    </source>
</evidence>
<dbReference type="Gene3D" id="1.20.1070.10">
    <property type="entry name" value="Rhodopsin 7-helix transmembrane proteins"/>
    <property type="match status" value="1"/>
</dbReference>
<accession>A0A811LDJ0</accession>
<evidence type="ECO:0000313" key="3">
    <source>
        <dbReference type="EMBL" id="CAD5226229.1"/>
    </source>
</evidence>
<keyword evidence="2" id="KW-1133">Transmembrane helix</keyword>
<dbReference type="PANTHER" id="PTHR46641:SF13">
    <property type="entry name" value="G_PROTEIN_RECEP_F1_2 DOMAIN-CONTAINING PROTEIN"/>
    <property type="match status" value="1"/>
</dbReference>
<dbReference type="Proteomes" id="UP000783686">
    <property type="component" value="Unassembled WGS sequence"/>
</dbReference>
<dbReference type="OrthoDB" id="5793039at2759"/>